<dbReference type="InterPro" id="IPR036179">
    <property type="entry name" value="Ig-like_dom_sf"/>
</dbReference>
<dbReference type="PANTHER" id="PTHR23279">
    <property type="entry name" value="DEFECTIVE PROBOSCIS EXTENSION RESPONSE DPR -RELATED"/>
    <property type="match status" value="1"/>
</dbReference>
<dbReference type="GO" id="GO:0003964">
    <property type="term" value="F:RNA-directed DNA polymerase activity"/>
    <property type="evidence" value="ECO:0007669"/>
    <property type="project" value="UniProtKB-KW"/>
</dbReference>
<dbReference type="Pfam" id="PF07686">
    <property type="entry name" value="V-set"/>
    <property type="match status" value="1"/>
</dbReference>
<evidence type="ECO:0000313" key="2">
    <source>
        <dbReference type="EMBL" id="GFY73092.1"/>
    </source>
</evidence>
<dbReference type="GO" id="GO:0032589">
    <property type="term" value="C:neuron projection membrane"/>
    <property type="evidence" value="ECO:0007669"/>
    <property type="project" value="TreeGrafter"/>
</dbReference>
<dbReference type="InterPro" id="IPR013106">
    <property type="entry name" value="Ig_V-set"/>
</dbReference>
<dbReference type="InterPro" id="IPR003598">
    <property type="entry name" value="Ig_sub2"/>
</dbReference>
<dbReference type="SMART" id="SM00409">
    <property type="entry name" value="IG"/>
    <property type="match status" value="1"/>
</dbReference>
<dbReference type="InterPro" id="IPR003599">
    <property type="entry name" value="Ig_sub"/>
</dbReference>
<evidence type="ECO:0000313" key="3">
    <source>
        <dbReference type="Proteomes" id="UP000886998"/>
    </source>
</evidence>
<dbReference type="GO" id="GO:0050808">
    <property type="term" value="P:synapse organization"/>
    <property type="evidence" value="ECO:0007669"/>
    <property type="project" value="TreeGrafter"/>
</dbReference>
<dbReference type="OrthoDB" id="5843172at2759"/>
<feature type="non-terminal residue" evidence="2">
    <location>
        <position position="1"/>
    </location>
</feature>
<reference evidence="2" key="1">
    <citation type="submission" date="2020-08" db="EMBL/GenBank/DDBJ databases">
        <title>Multicomponent nature underlies the extraordinary mechanical properties of spider dragline silk.</title>
        <authorList>
            <person name="Kono N."/>
            <person name="Nakamura H."/>
            <person name="Mori M."/>
            <person name="Yoshida Y."/>
            <person name="Ohtoshi R."/>
            <person name="Malay A.D."/>
            <person name="Moran D.A.P."/>
            <person name="Tomita M."/>
            <person name="Numata K."/>
            <person name="Arakawa K."/>
        </authorList>
    </citation>
    <scope>NUCLEOTIDE SEQUENCE</scope>
</reference>
<gene>
    <name evidence="2" type="primary">pol_724</name>
    <name evidence="2" type="ORF">TNIN_477751</name>
</gene>
<sequence length="124" mass="13924">APTLEATPLEPLLAVAGDSVLIDCVVKNLQNYTIIWRRVVPGSNKTEILSAGEVRIIPDPRFSLLHQKGHETWVLQVQKAQVNDSGRYICEVNTSPRMQIYRLLSVVERTPSNSKAFPVDHNYT</sequence>
<accession>A0A8X6YJF3</accession>
<proteinExistence type="predicted"/>
<comment type="caution">
    <text evidence="2">The sequence shown here is derived from an EMBL/GenBank/DDBJ whole genome shotgun (WGS) entry which is preliminary data.</text>
</comment>
<dbReference type="InterPro" id="IPR037448">
    <property type="entry name" value="Zig-8"/>
</dbReference>
<keyword evidence="2" id="KW-0808">Transferase</keyword>
<dbReference type="InterPro" id="IPR013783">
    <property type="entry name" value="Ig-like_fold"/>
</dbReference>
<keyword evidence="2" id="KW-0548">Nucleotidyltransferase</keyword>
<dbReference type="PROSITE" id="PS50835">
    <property type="entry name" value="IG_LIKE"/>
    <property type="match status" value="1"/>
</dbReference>
<dbReference type="SMART" id="SM00408">
    <property type="entry name" value="IGc2"/>
    <property type="match status" value="1"/>
</dbReference>
<feature type="domain" description="Ig-like" evidence="1">
    <location>
        <begin position="2"/>
        <end position="105"/>
    </location>
</feature>
<dbReference type="InterPro" id="IPR007110">
    <property type="entry name" value="Ig-like_dom"/>
</dbReference>
<dbReference type="PANTHER" id="PTHR23279:SF36">
    <property type="entry name" value="DEFECTIVE PROBOSCIS EXTENSION RESPONSE 9, ISOFORM A"/>
    <property type="match status" value="1"/>
</dbReference>
<organism evidence="2 3">
    <name type="scientific">Trichonephila inaurata madagascariensis</name>
    <dbReference type="NCBI Taxonomy" id="2747483"/>
    <lineage>
        <taxon>Eukaryota</taxon>
        <taxon>Metazoa</taxon>
        <taxon>Ecdysozoa</taxon>
        <taxon>Arthropoda</taxon>
        <taxon>Chelicerata</taxon>
        <taxon>Arachnida</taxon>
        <taxon>Araneae</taxon>
        <taxon>Araneomorphae</taxon>
        <taxon>Entelegynae</taxon>
        <taxon>Araneoidea</taxon>
        <taxon>Nephilidae</taxon>
        <taxon>Trichonephila</taxon>
        <taxon>Trichonephila inaurata</taxon>
    </lineage>
</organism>
<dbReference type="EMBL" id="BMAV01019831">
    <property type="protein sequence ID" value="GFY73092.1"/>
    <property type="molecule type" value="Genomic_DNA"/>
</dbReference>
<keyword evidence="2" id="KW-0695">RNA-directed DNA polymerase</keyword>
<name>A0A8X6YJF3_9ARAC</name>
<dbReference type="SUPFAM" id="SSF48726">
    <property type="entry name" value="Immunoglobulin"/>
    <property type="match status" value="1"/>
</dbReference>
<feature type="non-terminal residue" evidence="2">
    <location>
        <position position="124"/>
    </location>
</feature>
<protein>
    <submittedName>
        <fullName evidence="2">RNA-directed DNA polymerase from mobile element jockey</fullName>
    </submittedName>
</protein>
<dbReference type="SMART" id="SM00406">
    <property type="entry name" value="IGv"/>
    <property type="match status" value="1"/>
</dbReference>
<dbReference type="Proteomes" id="UP000886998">
    <property type="component" value="Unassembled WGS sequence"/>
</dbReference>
<keyword evidence="3" id="KW-1185">Reference proteome</keyword>
<dbReference type="AlphaFoldDB" id="A0A8X6YJF3"/>
<dbReference type="Gene3D" id="2.60.40.10">
    <property type="entry name" value="Immunoglobulins"/>
    <property type="match status" value="1"/>
</dbReference>
<evidence type="ECO:0000259" key="1">
    <source>
        <dbReference type="PROSITE" id="PS50835"/>
    </source>
</evidence>